<evidence type="ECO:0000256" key="3">
    <source>
        <dbReference type="ARBA" id="ARBA00022691"/>
    </source>
</evidence>
<accession>A0A4E9ELS5</accession>
<keyword evidence="1" id="KW-0489">Methyltransferase</keyword>
<evidence type="ECO:0000256" key="1">
    <source>
        <dbReference type="ARBA" id="ARBA00022603"/>
    </source>
</evidence>
<evidence type="ECO:0000256" key="4">
    <source>
        <dbReference type="SAM" id="MobiDB-lite"/>
    </source>
</evidence>
<evidence type="ECO:0000313" key="6">
    <source>
        <dbReference type="EMBL" id="VIO63577.1"/>
    </source>
</evidence>
<dbReference type="InterPro" id="IPR019257">
    <property type="entry name" value="MeTrfase_dom"/>
</dbReference>
<dbReference type="InterPro" id="IPR029063">
    <property type="entry name" value="SAM-dependent_MTases_sf"/>
</dbReference>
<dbReference type="Gene3D" id="3.40.50.150">
    <property type="entry name" value="Vaccinia Virus protein VP39"/>
    <property type="match status" value="1"/>
</dbReference>
<keyword evidence="2" id="KW-0808">Transferase</keyword>
<gene>
    <name evidence="6" type="ORF">FUG_LOCUS541236</name>
</gene>
<organism evidence="6">
    <name type="scientific">Gibberella zeae</name>
    <name type="common">Wheat head blight fungus</name>
    <name type="synonym">Fusarium graminearum</name>
    <dbReference type="NCBI Taxonomy" id="5518"/>
    <lineage>
        <taxon>Eukaryota</taxon>
        <taxon>Fungi</taxon>
        <taxon>Dikarya</taxon>
        <taxon>Ascomycota</taxon>
        <taxon>Pezizomycotina</taxon>
        <taxon>Sordariomycetes</taxon>
        <taxon>Hypocreomycetidae</taxon>
        <taxon>Hypocreales</taxon>
        <taxon>Nectriaceae</taxon>
        <taxon>Fusarium</taxon>
    </lineage>
</organism>
<keyword evidence="3" id="KW-0949">S-adenosyl-L-methionine</keyword>
<name>A0A4E9ELS5_GIBZA</name>
<feature type="region of interest" description="Disordered" evidence="4">
    <location>
        <begin position="1"/>
        <end position="22"/>
    </location>
</feature>
<dbReference type="PANTHER" id="PTHR43397">
    <property type="entry name" value="ERGOTHIONEINE BIOSYNTHESIS PROTEIN 1"/>
    <property type="match status" value="1"/>
</dbReference>
<dbReference type="Pfam" id="PF10017">
    <property type="entry name" value="Methyltransf_33"/>
    <property type="match status" value="1"/>
</dbReference>
<protein>
    <recommendedName>
        <fullName evidence="5">Histidine-specific methyltransferase SAM-dependent domain-containing protein</fullName>
    </recommendedName>
</protein>
<feature type="domain" description="Histidine-specific methyltransferase SAM-dependent" evidence="5">
    <location>
        <begin position="73"/>
        <end position="314"/>
    </location>
</feature>
<evidence type="ECO:0000259" key="5">
    <source>
        <dbReference type="Pfam" id="PF10017"/>
    </source>
</evidence>
<proteinExistence type="predicted"/>
<dbReference type="GO" id="GO:0032259">
    <property type="term" value="P:methylation"/>
    <property type="evidence" value="ECO:0007669"/>
    <property type="project" value="UniProtKB-KW"/>
</dbReference>
<dbReference type="AlphaFoldDB" id="A0A4E9ELS5"/>
<evidence type="ECO:0000256" key="2">
    <source>
        <dbReference type="ARBA" id="ARBA00022679"/>
    </source>
</evidence>
<reference evidence="6" key="1">
    <citation type="submission" date="2019-04" db="EMBL/GenBank/DDBJ databases">
        <authorList>
            <person name="Melise S."/>
            <person name="Noan J."/>
            <person name="Okalmin O."/>
        </authorList>
    </citation>
    <scope>NUCLEOTIDE SEQUENCE</scope>
    <source>
        <strain evidence="6">FN9</strain>
    </source>
</reference>
<dbReference type="EMBL" id="CAAKMV010000182">
    <property type="protein sequence ID" value="VIO63577.1"/>
    <property type="molecule type" value="Genomic_DNA"/>
</dbReference>
<dbReference type="PANTHER" id="PTHR43397:SF2">
    <property type="entry name" value="HISTIDINE-SPECIFIC METHYLTRANSFERASE SAM-DEPENDENT DOMAIN-CONTAINING PROTEIN"/>
    <property type="match status" value="1"/>
</dbReference>
<dbReference type="GO" id="GO:0008168">
    <property type="term" value="F:methyltransferase activity"/>
    <property type="evidence" value="ECO:0007669"/>
    <property type="project" value="UniProtKB-KW"/>
</dbReference>
<dbReference type="InterPro" id="IPR051128">
    <property type="entry name" value="EgtD_Methyltrsf_superfamily"/>
</dbReference>
<sequence length="338" mass="38345">MVKTERQLTPEPAPCVDDSTTGQVRDIGGGAISQCIKNELNESISLGKYLGKEVCYIDSPWPGGETSDQSLGERRILSEEASELAQQFYPLSDLTIFDLGSGDSEKLLPLLDELERLEKRCHYMAVDVNRASLESHVQKLTERYMHIKCSGLYGSFEDARKVAMNMPGMKIGISCSSTLTNFKPAKVCQILQSCNQVMDQFILGQHEPVDDEALEKSYHTDQFIAFMKNGWYEANNILGRKEFDDRRWTLQCKTTGSPQCHMFRVIPSHDNSQASAFDWFACYKYTLSEFKDTIQKAGWKVSKCYRDKCIRMSMYNVIPANKASAGPPKDSKLWKSWE</sequence>